<feature type="transmembrane region" description="Helical" evidence="1">
    <location>
        <begin position="40"/>
        <end position="68"/>
    </location>
</feature>
<evidence type="ECO:0000256" key="1">
    <source>
        <dbReference type="SAM" id="Phobius"/>
    </source>
</evidence>
<name>A0AAE9WK39_9SCHI</name>
<proteinExistence type="predicted"/>
<dbReference type="GO" id="GO:0012505">
    <property type="term" value="C:endomembrane system"/>
    <property type="evidence" value="ECO:0007669"/>
    <property type="project" value="UniProtKB-SubCell"/>
</dbReference>
<dbReference type="Proteomes" id="UP001212411">
    <property type="component" value="Chromosome 3"/>
</dbReference>
<protein>
    <submittedName>
        <fullName evidence="3">ER membrane protein complex subunit Emc5</fullName>
    </submittedName>
</protein>
<evidence type="ECO:0000256" key="2">
    <source>
        <dbReference type="SAM" id="SignalP"/>
    </source>
</evidence>
<dbReference type="AlphaFoldDB" id="A0AAE9WK39"/>
<keyword evidence="1" id="KW-0812">Transmembrane</keyword>
<sequence length="106" mass="11957">MLSRTTSIIIYLTLAFLLLHTAKSAHGFITTSHAYESLPIAIKIECLTITVLFSLLTISTAAPLRCIVLSKWTTKSMDNSYLSYRINFLRIKELRDTYVPSATKKT</sequence>
<evidence type="ECO:0000313" key="4">
    <source>
        <dbReference type="Proteomes" id="UP001212411"/>
    </source>
</evidence>
<keyword evidence="1" id="KW-0472">Membrane</keyword>
<accession>A0AAE9WK39</accession>
<feature type="chain" id="PRO_5042140695" evidence="2">
    <location>
        <begin position="25"/>
        <end position="106"/>
    </location>
</feature>
<dbReference type="EMBL" id="CP115613">
    <property type="protein sequence ID" value="WBW75338.1"/>
    <property type="molecule type" value="Genomic_DNA"/>
</dbReference>
<dbReference type="RefSeq" id="XP_056039581.1">
    <property type="nucleotide sequence ID" value="XM_056183343.1"/>
</dbReference>
<dbReference type="GeneID" id="80878032"/>
<organism evidence="3 4">
    <name type="scientific">Schizosaccharomyces osmophilus</name>
    <dbReference type="NCBI Taxonomy" id="2545709"/>
    <lineage>
        <taxon>Eukaryota</taxon>
        <taxon>Fungi</taxon>
        <taxon>Dikarya</taxon>
        <taxon>Ascomycota</taxon>
        <taxon>Taphrinomycotina</taxon>
        <taxon>Schizosaccharomycetes</taxon>
        <taxon>Schizosaccharomycetales</taxon>
        <taxon>Schizosaccharomycetaceae</taxon>
        <taxon>Schizosaccharomyces</taxon>
    </lineage>
</organism>
<reference evidence="3 4" key="1">
    <citation type="journal article" date="2023" name="G3 (Bethesda)">
        <title>A high-quality reference genome for the fission yeast Schizosaccharomyces osmophilus.</title>
        <authorList>
            <person name="Jia G.S."/>
            <person name="Zhang W.C."/>
            <person name="Liang Y."/>
            <person name="Liu X.H."/>
            <person name="Rhind N."/>
            <person name="Pidoux A."/>
            <person name="Brysch-Herzberg M."/>
            <person name="Du L.L."/>
        </authorList>
    </citation>
    <scope>NUCLEOTIDE SEQUENCE [LARGE SCALE GENOMIC DNA]</scope>
    <source>
        <strain evidence="3 4">CBS 15793</strain>
    </source>
</reference>
<keyword evidence="4" id="KW-1185">Reference proteome</keyword>
<keyword evidence="2" id="KW-0732">Signal</keyword>
<keyword evidence="1" id="KW-1133">Transmembrane helix</keyword>
<gene>
    <name evidence="3" type="primary">emc5</name>
    <name evidence="3" type="ORF">SOMG_04560</name>
</gene>
<feature type="signal peptide" evidence="2">
    <location>
        <begin position="1"/>
        <end position="24"/>
    </location>
</feature>
<dbReference type="KEGG" id="som:SOMG_04560"/>
<evidence type="ECO:0000313" key="3">
    <source>
        <dbReference type="EMBL" id="WBW75338.1"/>
    </source>
</evidence>